<dbReference type="GO" id="GO:0016758">
    <property type="term" value="F:hexosyltransferase activity"/>
    <property type="evidence" value="ECO:0007669"/>
    <property type="project" value="TreeGrafter"/>
</dbReference>
<evidence type="ECO:0000259" key="5">
    <source>
        <dbReference type="Pfam" id="PF13439"/>
    </source>
</evidence>
<dbReference type="PANTHER" id="PTHR34136:SF1">
    <property type="entry name" value="UDP-N-ACETYL-D-MANNOSAMINURONIC ACID TRANSFERASE"/>
    <property type="match status" value="1"/>
</dbReference>
<keyword evidence="1" id="KW-0328">Glycosyltransferase</keyword>
<protein>
    <submittedName>
        <fullName evidence="6">Polysaccharide biosynthesis protein GumH</fullName>
    </submittedName>
</protein>
<dbReference type="EMBL" id="LSTR01000037">
    <property type="protein sequence ID" value="OAH43053.1"/>
    <property type="molecule type" value="Genomic_DNA"/>
</dbReference>
<evidence type="ECO:0000259" key="4">
    <source>
        <dbReference type="Pfam" id="PF00534"/>
    </source>
</evidence>
<comment type="caution">
    <text evidence="6">The sequence shown here is derived from an EMBL/GenBank/DDBJ whole genome shotgun (WGS) entry which is preliminary data.</text>
</comment>
<dbReference type="Pfam" id="PF00534">
    <property type="entry name" value="Glycos_transf_1"/>
    <property type="match status" value="1"/>
</dbReference>
<dbReference type="Gene3D" id="3.40.50.2000">
    <property type="entry name" value="Glycogen Phosphorylase B"/>
    <property type="match status" value="2"/>
</dbReference>
<dbReference type="InterPro" id="IPR004629">
    <property type="entry name" value="WecG_TagA_CpsF"/>
</dbReference>
<dbReference type="Proteomes" id="UP000077262">
    <property type="component" value="Unassembled WGS sequence"/>
</dbReference>
<evidence type="ECO:0000256" key="2">
    <source>
        <dbReference type="ARBA" id="ARBA00022679"/>
    </source>
</evidence>
<keyword evidence="2" id="KW-0808">Transferase</keyword>
<evidence type="ECO:0000256" key="3">
    <source>
        <dbReference type="SAM" id="MobiDB-lite"/>
    </source>
</evidence>
<proteinExistence type="predicted"/>
<evidence type="ECO:0000313" key="6">
    <source>
        <dbReference type="EMBL" id="OAH43053.1"/>
    </source>
</evidence>
<feature type="domain" description="Glycosyl transferase family 1" evidence="4">
    <location>
        <begin position="188"/>
        <end position="332"/>
    </location>
</feature>
<gene>
    <name evidence="6" type="ORF">AX777_09310</name>
</gene>
<dbReference type="Pfam" id="PF03808">
    <property type="entry name" value="Glyco_tran_WecG"/>
    <property type="match status" value="1"/>
</dbReference>
<dbReference type="PANTHER" id="PTHR34136">
    <property type="match status" value="1"/>
</dbReference>
<dbReference type="NCBIfam" id="TIGR00696">
    <property type="entry name" value="wecG_tagA_cpsF"/>
    <property type="match status" value="1"/>
</dbReference>
<organism evidence="6 7">
    <name type="scientific">Sphingobium yanoikuyae</name>
    <name type="common">Sphingomonas yanoikuyae</name>
    <dbReference type="NCBI Taxonomy" id="13690"/>
    <lineage>
        <taxon>Bacteria</taxon>
        <taxon>Pseudomonadati</taxon>
        <taxon>Pseudomonadota</taxon>
        <taxon>Alphaproteobacteria</taxon>
        <taxon>Sphingomonadales</taxon>
        <taxon>Sphingomonadaceae</taxon>
        <taxon>Sphingobium</taxon>
    </lineage>
</organism>
<name>A0A177JPF9_SPHYA</name>
<dbReference type="OrthoDB" id="9771846at2"/>
<dbReference type="Pfam" id="PF13439">
    <property type="entry name" value="Glyco_transf_4"/>
    <property type="match status" value="1"/>
</dbReference>
<dbReference type="SUPFAM" id="SSF53756">
    <property type="entry name" value="UDP-Glycosyltransferase/glycogen phosphorylase"/>
    <property type="match status" value="1"/>
</dbReference>
<sequence length="631" mass="69962">MKIAHISRQYHPGLGGLESFTRNLCREQARAGHQVRMITLDRIFDGDDAPLPRCEIIDDVEVVRIPYRGGRRYPLAPSVLHHLDDCDIVHVHAVDFFADYLALTRLLHRKPLVLSTHGGFFHTGYARRLKQFYFHSMTRLSLAGYRAIIACSEADYETFAKVNRRALTLVENGVDTVKFAGLAQSPSAEHRFIYFGRIAPNKRIDLLIRWFAHLHRLDRKARLIIAGKPMGVTFADLQQIVEQLGLGDLVEFHDSPSDEALQALIARSTIFASPSAYEGFGISLIEGVSAGLYPVVSDIPAHRRSCGKLDTGSLIDFTDPLSAARTLQDIRKAQQRSPSPTTAAGLLAYGWPGVSARISAIYEHILGRQTRQIGPLRLAVLSESDALKAVSGLIRDQAPRVVAFGNAHLINQARRVEGVAAALNDALVLNDGVGVDIASRLRYGNSFPHNLNGTDFIPQLLKNYPDRLRLFLVGAAPGIAERAAAILEERHPHIRIVGTLHGFFDPQEEEHLSRHIRESGADLVIAAMGNPRQELWAAKWASHIGRPILCAGALLDFTAGHVPRAPVWLRRMRMEWIFRLMNEPTRLADRYLRGNVTFLMNAIRDARGGYSDGPIPPSSPHSHAVRNADAA</sequence>
<dbReference type="InterPro" id="IPR001296">
    <property type="entry name" value="Glyco_trans_1"/>
</dbReference>
<evidence type="ECO:0000256" key="1">
    <source>
        <dbReference type="ARBA" id="ARBA00022676"/>
    </source>
</evidence>
<dbReference type="CDD" id="cd06533">
    <property type="entry name" value="Glyco_transf_WecG_TagA"/>
    <property type="match status" value="1"/>
</dbReference>
<evidence type="ECO:0000313" key="7">
    <source>
        <dbReference type="Proteomes" id="UP000077262"/>
    </source>
</evidence>
<reference evidence="6 7" key="1">
    <citation type="submission" date="2016-02" db="EMBL/GenBank/DDBJ databases">
        <authorList>
            <person name="Wen L."/>
            <person name="He K."/>
            <person name="Yang H."/>
        </authorList>
    </citation>
    <scope>NUCLEOTIDE SEQUENCE [LARGE SCALE GENOMIC DNA]</scope>
    <source>
        <strain evidence="6 7">CD09_2</strain>
    </source>
</reference>
<dbReference type="InterPro" id="IPR028098">
    <property type="entry name" value="Glyco_trans_4-like_N"/>
</dbReference>
<accession>A0A177JPF9</accession>
<dbReference type="CDD" id="cd03801">
    <property type="entry name" value="GT4_PimA-like"/>
    <property type="match status" value="1"/>
</dbReference>
<feature type="domain" description="Glycosyltransferase subfamily 4-like N-terminal" evidence="5">
    <location>
        <begin position="15"/>
        <end position="176"/>
    </location>
</feature>
<dbReference type="AlphaFoldDB" id="A0A177JPF9"/>
<feature type="region of interest" description="Disordered" evidence="3">
    <location>
        <begin position="610"/>
        <end position="631"/>
    </location>
</feature>